<reference evidence="1" key="1">
    <citation type="submission" date="2014-05" db="EMBL/GenBank/DDBJ databases">
        <authorList>
            <person name="Chronopoulou M."/>
        </authorList>
    </citation>
    <scope>NUCLEOTIDE SEQUENCE</scope>
    <source>
        <tissue evidence="1">Whole organism</tissue>
    </source>
</reference>
<proteinExistence type="predicted"/>
<organism evidence="1">
    <name type="scientific">Lepeophtheirus salmonis</name>
    <name type="common">Salmon louse</name>
    <name type="synonym">Caligus salmonis</name>
    <dbReference type="NCBI Taxonomy" id="72036"/>
    <lineage>
        <taxon>Eukaryota</taxon>
        <taxon>Metazoa</taxon>
        <taxon>Ecdysozoa</taxon>
        <taxon>Arthropoda</taxon>
        <taxon>Crustacea</taxon>
        <taxon>Multicrustacea</taxon>
        <taxon>Hexanauplia</taxon>
        <taxon>Copepoda</taxon>
        <taxon>Siphonostomatoida</taxon>
        <taxon>Caligidae</taxon>
        <taxon>Lepeophtheirus</taxon>
    </lineage>
</organism>
<name>A0A0K2TSK6_LEPSM</name>
<evidence type="ECO:0000313" key="1">
    <source>
        <dbReference type="EMBL" id="CDW28998.1"/>
    </source>
</evidence>
<sequence>MKLLRHILRNKMKATRAAHGIKLLNDLKPYGTRIIFYLDEKQ</sequence>
<dbReference type="AlphaFoldDB" id="A0A0K2TSK6"/>
<dbReference type="EMBL" id="HACA01011637">
    <property type="protein sequence ID" value="CDW28998.1"/>
    <property type="molecule type" value="Transcribed_RNA"/>
</dbReference>
<protein>
    <submittedName>
        <fullName evidence="1">Uncharacterized protein</fullName>
    </submittedName>
</protein>
<accession>A0A0K2TSK6</accession>